<feature type="compositionally biased region" description="Polar residues" evidence="1">
    <location>
        <begin position="1"/>
        <end position="13"/>
    </location>
</feature>
<evidence type="ECO:0000313" key="4">
    <source>
        <dbReference type="Proteomes" id="UP000026915"/>
    </source>
</evidence>
<dbReference type="InParanoid" id="A0A061EW79"/>
<reference evidence="3 4" key="1">
    <citation type="journal article" date="2013" name="Genome Biol.">
        <title>The genome sequence of the most widely cultivated cacao type and its use to identify candidate genes regulating pod color.</title>
        <authorList>
            <person name="Motamayor J.C."/>
            <person name="Mockaitis K."/>
            <person name="Schmutz J."/>
            <person name="Haiminen N."/>
            <person name="Iii D.L."/>
            <person name="Cornejo O."/>
            <person name="Findley S.D."/>
            <person name="Zheng P."/>
            <person name="Utro F."/>
            <person name="Royaert S."/>
            <person name="Saski C."/>
            <person name="Jenkins J."/>
            <person name="Podicheti R."/>
            <person name="Zhao M."/>
            <person name="Scheffler B.E."/>
            <person name="Stack J.C."/>
            <person name="Feltus F.A."/>
            <person name="Mustiga G.M."/>
            <person name="Amores F."/>
            <person name="Phillips W."/>
            <person name="Marelli J.P."/>
            <person name="May G.D."/>
            <person name="Shapiro H."/>
            <person name="Ma J."/>
            <person name="Bustamante C.D."/>
            <person name="Schnell R.J."/>
            <person name="Main D."/>
            <person name="Gilbert D."/>
            <person name="Parida L."/>
            <person name="Kuhn D.N."/>
        </authorList>
    </citation>
    <scope>NUCLEOTIDE SEQUENCE [LARGE SCALE GENOMIC DNA]</scope>
    <source>
        <strain evidence="4">cv. Matina 1-6</strain>
    </source>
</reference>
<feature type="region of interest" description="Disordered" evidence="1">
    <location>
        <begin position="473"/>
        <end position="497"/>
    </location>
</feature>
<organism evidence="3 4">
    <name type="scientific">Theobroma cacao</name>
    <name type="common">Cacao</name>
    <name type="synonym">Cocoa</name>
    <dbReference type="NCBI Taxonomy" id="3641"/>
    <lineage>
        <taxon>Eukaryota</taxon>
        <taxon>Viridiplantae</taxon>
        <taxon>Streptophyta</taxon>
        <taxon>Embryophyta</taxon>
        <taxon>Tracheophyta</taxon>
        <taxon>Spermatophyta</taxon>
        <taxon>Magnoliopsida</taxon>
        <taxon>eudicotyledons</taxon>
        <taxon>Gunneridae</taxon>
        <taxon>Pentapetalae</taxon>
        <taxon>rosids</taxon>
        <taxon>malvids</taxon>
        <taxon>Malvales</taxon>
        <taxon>Malvaceae</taxon>
        <taxon>Byttnerioideae</taxon>
        <taxon>Theobroma</taxon>
    </lineage>
</organism>
<evidence type="ECO:0000259" key="2">
    <source>
        <dbReference type="Pfam" id="PF03732"/>
    </source>
</evidence>
<feature type="domain" description="Retrotransposon gag" evidence="2">
    <location>
        <begin position="98"/>
        <end position="141"/>
    </location>
</feature>
<dbReference type="InterPro" id="IPR005162">
    <property type="entry name" value="Retrotrans_gag_dom"/>
</dbReference>
<dbReference type="eggNOG" id="KOG0017">
    <property type="taxonomic scope" value="Eukaryota"/>
</dbReference>
<dbReference type="PANTHER" id="PTHR33067:SF31">
    <property type="entry name" value="RNA-DIRECTED DNA POLYMERASE"/>
    <property type="match status" value="1"/>
</dbReference>
<dbReference type="InterPro" id="IPR021109">
    <property type="entry name" value="Peptidase_aspartic_dom_sf"/>
</dbReference>
<evidence type="ECO:0000313" key="3">
    <source>
        <dbReference type="EMBL" id="EOY09066.1"/>
    </source>
</evidence>
<feature type="region of interest" description="Disordered" evidence="1">
    <location>
        <begin position="1"/>
        <end position="20"/>
    </location>
</feature>
<dbReference type="Proteomes" id="UP000026915">
    <property type="component" value="Chromosome 5"/>
</dbReference>
<name>A0A061EW79_THECC</name>
<keyword evidence="4" id="KW-1185">Reference proteome</keyword>
<accession>A0A061EW79</accession>
<dbReference type="Pfam" id="PF03732">
    <property type="entry name" value="Retrotrans_gag"/>
    <property type="match status" value="1"/>
</dbReference>
<dbReference type="OMA" id="SSINTWD"/>
<dbReference type="AlphaFoldDB" id="A0A061EW79"/>
<evidence type="ECO:0000256" key="1">
    <source>
        <dbReference type="SAM" id="MobiDB-lite"/>
    </source>
</evidence>
<dbReference type="PANTHER" id="PTHR33067">
    <property type="entry name" value="RNA-DIRECTED DNA POLYMERASE-RELATED"/>
    <property type="match status" value="1"/>
</dbReference>
<sequence>MKKVSTSSKTMADQQEEETKPLRDYAVRQLQNLHSSIRRPLIQANIFEIKPSIIQMIQTVVQFGGLPNDDPNAHIVNFLEICDTFKANGVTDDAIRLRLFPFSLRDKAKSWSNSLLASSINTWDDLAKKFLAKFFPPAKTTIDAAVVGALMSKSIDKAYDLLEEIESNNYQWPSERLGTRKIAGMHELDVINTVSTQLTSFAKKIDKLSVNAVQNSFMTWSSSTAKSNFPLGFPSRAPMLEKKPSMEDIFMQFMTKTNAFIQNQATSIRNLEIQVGQLASALNIRPQGILPSDTEPNPRREGKEHCMAITLHNGKENKLPPMLKDPGSFSIPCTISSFKISRALCDLGVRVSIIPLSIARKLGFQEIQPTTVTLQLADRTIRYLVEIIEDVLLKVGHLYILVDFIVLEIEDDVEIPLILRRPFLATAGAIIDVKNDKITFRVGEEEVLINLFNVIQYLYTDGCYKVDSVNEGKGKPISRPSTTQAPTFETKPPPLSS</sequence>
<dbReference type="Gene3D" id="2.40.70.10">
    <property type="entry name" value="Acid Proteases"/>
    <property type="match status" value="1"/>
</dbReference>
<dbReference type="HOGENOM" id="CLU_549098_0_0_1"/>
<proteinExistence type="predicted"/>
<gene>
    <name evidence="3" type="ORF">TCM_024420</name>
</gene>
<protein>
    <recommendedName>
        <fullName evidence="2">Retrotransposon gag domain-containing protein</fullName>
    </recommendedName>
</protein>
<dbReference type="EMBL" id="CM001883">
    <property type="protein sequence ID" value="EOY09066.1"/>
    <property type="molecule type" value="Genomic_DNA"/>
</dbReference>
<dbReference type="CDD" id="cd00303">
    <property type="entry name" value="retropepsin_like"/>
    <property type="match status" value="1"/>
</dbReference>
<dbReference type="Gramene" id="EOY09066">
    <property type="protein sequence ID" value="EOY09066"/>
    <property type="gene ID" value="TCM_024420"/>
</dbReference>